<dbReference type="Pfam" id="PF13476">
    <property type="entry name" value="AAA_23"/>
    <property type="match status" value="1"/>
</dbReference>
<evidence type="ECO:0000256" key="15">
    <source>
        <dbReference type="ARBA" id="ARBA00023242"/>
    </source>
</evidence>
<keyword evidence="14" id="KW-0234">DNA repair</keyword>
<dbReference type="SUPFAM" id="SSF52540">
    <property type="entry name" value="P-loop containing nucleoside triphosphate hydrolases"/>
    <property type="match status" value="2"/>
</dbReference>
<dbReference type="GO" id="GO:0005524">
    <property type="term" value="F:ATP binding"/>
    <property type="evidence" value="ECO:0007669"/>
    <property type="project" value="UniProtKB-KW"/>
</dbReference>
<keyword evidence="7" id="KW-0547">Nucleotide-binding</keyword>
<dbReference type="GO" id="GO:0043047">
    <property type="term" value="F:single-stranded telomeric DNA binding"/>
    <property type="evidence" value="ECO:0007669"/>
    <property type="project" value="TreeGrafter"/>
</dbReference>
<evidence type="ECO:0000256" key="4">
    <source>
        <dbReference type="ARBA" id="ARBA00009439"/>
    </source>
</evidence>
<evidence type="ECO:0000256" key="3">
    <source>
        <dbReference type="ARBA" id="ARBA00004286"/>
    </source>
</evidence>
<reference evidence="22" key="2">
    <citation type="submission" date="2022-10" db="EMBL/GenBank/DDBJ databases">
        <authorList>
            <consortium name="ENA_rothamsted_submissions"/>
            <consortium name="culmorum"/>
            <person name="King R."/>
        </authorList>
    </citation>
    <scope>NUCLEOTIDE SEQUENCE</scope>
</reference>
<dbReference type="GO" id="GO:0016887">
    <property type="term" value="F:ATP hydrolysis activity"/>
    <property type="evidence" value="ECO:0007669"/>
    <property type="project" value="InterPro"/>
</dbReference>
<dbReference type="PANTHER" id="PTHR18867:SF12">
    <property type="entry name" value="DNA REPAIR PROTEIN RAD50"/>
    <property type="match status" value="1"/>
</dbReference>
<evidence type="ECO:0000256" key="14">
    <source>
        <dbReference type="ARBA" id="ARBA00023204"/>
    </source>
</evidence>
<dbReference type="InterPro" id="IPR013134">
    <property type="entry name" value="Zn_hook_RAD50"/>
</dbReference>
<feature type="domain" description="Zinc-hook" evidence="21">
    <location>
        <begin position="639"/>
        <end position="734"/>
    </location>
</feature>
<evidence type="ECO:0000256" key="9">
    <source>
        <dbReference type="ARBA" id="ARBA00022801"/>
    </source>
</evidence>
<keyword evidence="23" id="KW-1185">Reference proteome</keyword>
<evidence type="ECO:0000256" key="16">
    <source>
        <dbReference type="ARBA" id="ARBA00023254"/>
    </source>
</evidence>
<dbReference type="GO" id="GO:0046872">
    <property type="term" value="F:metal ion binding"/>
    <property type="evidence" value="ECO:0007669"/>
    <property type="project" value="UniProtKB-UniRule"/>
</dbReference>
<evidence type="ECO:0000256" key="12">
    <source>
        <dbReference type="ARBA" id="ARBA00022842"/>
    </source>
</evidence>
<dbReference type="InterPro" id="IPR004584">
    <property type="entry name" value="Rad50_eukaryotes"/>
</dbReference>
<proteinExistence type="inferred from homology"/>
<sequence>MSMINKLNIQGIRSFGDDRQKIEFSTPLTLIVGENGCGKTTIIECLKYAITGDLPIGSDKGKNFVHDVKLMKDKKKSDARVELTITDPNGVDKTVFRSMRVEVVKGKPKFQTFDSTIKYSGTHDSFTAGRVDDVNNHMCESMGVSKAILNNVIFCHQEDSNWPLDEGKKLKEKFDAIFGTTEYNNAIGKIEKIIKVYKDRLSFAINAKKVELGYKMDVEKKEREILDTESKLEKIKKAYEEFEEQMVPLNAKKDQIMMKEKDYAKLIIERKSYEATITNKEEESTKLEGKIKKKLTGTIDDLECEMANFIENQQGQKDKLKSLQHQHTKLVNDEREKQKSLNDLNLKASNCTDKIQKLQELKSERFGKVKDICSVLNLDFDYDADQAANTQDVGETLKDIRRNIVQKDKNIQSLKKLAEEDEQIFHGKMDVLREEKTKIETNLKTQRETLNNNKAGAVKIQNELKDCENSIPMLKELNPQIEKVEKKLNKLNDENKVDELKEQQETIGFDVIELEDSLHKIENDIEILQSVSRVTVELDSKQNDLSKDQKEFDRIKNKVSSSLKNLFGKQTVDANFRSKVQTKREELESEVKGNKERLQNIQREHDRMQDQRTSLRAQQKQKDQEIHKIEQDIGDVCMLEEYLNYLASQKEKVEKLNMELAVKESSKNTYKDFIDKINDAPCCPLCHKDLEDDVDKLKAELEENIEELPRKINALNTKLTQEKKMYEKLLQLKSSYDNLDKLNKEKSKLETQQKEFENKLKQKAEEKENLEAVVAEPEGLLNIISQSFFADICKLDELQRTNTTKTKDVNVLKAKLPSNVPKKSLQEAQAERKELCEKVKANNEKVKQLNEEINSFQTELMNTRERLNDLNTKKNEYQERVQKMDLLKIQFKQLKEDRKDLEDKIKANEENLGPTTKKLELYQVEMKKARDQHKYKIDKEQDLMNKLKVDQADIERLEREIDVLEKMNLDSELDRLKSNVEKIKAAEKSIQEQIKKKAIEIQELNSVLANQETTRRNITDNIDLLKLAEEKIEAENNLAKLESRIGNLDFKKMNKEKMEVLTEIDKIISSRHKMAGQEGELKNQIKSAQKELMEPKFKEAKKKYNDAVIEEAVMSAAVGDLKKYAAALEKALLKYHQEKMDQINQIMKELWNSIYQGNDIDHIMIKTEEEQTAATTTINTERTRRSYSYRVVQVKGTAEIDMRGRCSAGQKVLASLIIRIALSDTFSSSCGILALDEPTTNLDHNNVTSLSNALAQLVAERDNGRFMLIIITHDENFVKTLERAEKYYKLSRDNFGCSVIEEYRNY</sequence>
<comment type="subcellular location">
    <subcellularLocation>
        <location evidence="3">Chromosome</location>
    </subcellularLocation>
    <subcellularLocation>
        <location evidence="2">Nucleus</location>
    </subcellularLocation>
</comment>
<protein>
    <recommendedName>
        <fullName evidence="21">Zinc-hook domain-containing protein</fullName>
    </recommendedName>
</protein>
<organism evidence="22 23">
    <name type="scientific">Chironomus riparius</name>
    <dbReference type="NCBI Taxonomy" id="315576"/>
    <lineage>
        <taxon>Eukaryota</taxon>
        <taxon>Metazoa</taxon>
        <taxon>Ecdysozoa</taxon>
        <taxon>Arthropoda</taxon>
        <taxon>Hexapoda</taxon>
        <taxon>Insecta</taxon>
        <taxon>Pterygota</taxon>
        <taxon>Neoptera</taxon>
        <taxon>Endopterygota</taxon>
        <taxon>Diptera</taxon>
        <taxon>Nematocera</taxon>
        <taxon>Chironomoidea</taxon>
        <taxon>Chironomidae</taxon>
        <taxon>Chironominae</taxon>
        <taxon>Chironomus</taxon>
    </lineage>
</organism>
<evidence type="ECO:0000256" key="11">
    <source>
        <dbReference type="ARBA" id="ARBA00022840"/>
    </source>
</evidence>
<evidence type="ECO:0000256" key="10">
    <source>
        <dbReference type="ARBA" id="ARBA00022833"/>
    </source>
</evidence>
<dbReference type="Pfam" id="PF13558">
    <property type="entry name" value="SbcC_Walker_B"/>
    <property type="match status" value="1"/>
</dbReference>
<feature type="compositionally biased region" description="Basic and acidic residues" evidence="20">
    <location>
        <begin position="586"/>
        <end position="610"/>
    </location>
</feature>
<dbReference type="GO" id="GO:0000794">
    <property type="term" value="C:condensed nuclear chromosome"/>
    <property type="evidence" value="ECO:0007669"/>
    <property type="project" value="TreeGrafter"/>
</dbReference>
<dbReference type="EMBL" id="OU895877">
    <property type="protein sequence ID" value="CAG9798136.1"/>
    <property type="molecule type" value="Genomic_DNA"/>
</dbReference>
<keyword evidence="8" id="KW-0227">DNA damage</keyword>
<comment type="cofactor">
    <cofactor evidence="1">
        <name>Zn(2+)</name>
        <dbReference type="ChEBI" id="CHEBI:29105"/>
    </cofactor>
</comment>
<evidence type="ECO:0000256" key="20">
    <source>
        <dbReference type="SAM" id="MobiDB-lite"/>
    </source>
</evidence>
<keyword evidence="9" id="KW-0378">Hydrolase</keyword>
<evidence type="ECO:0000259" key="21">
    <source>
        <dbReference type="PROSITE" id="PS51131"/>
    </source>
</evidence>
<evidence type="ECO:0000256" key="2">
    <source>
        <dbReference type="ARBA" id="ARBA00004123"/>
    </source>
</evidence>
<keyword evidence="6 18" id="KW-0479">Metal-binding</keyword>
<dbReference type="GO" id="GO:0030870">
    <property type="term" value="C:Mre11 complex"/>
    <property type="evidence" value="ECO:0007669"/>
    <property type="project" value="InterPro"/>
</dbReference>
<dbReference type="Proteomes" id="UP001153620">
    <property type="component" value="Chromosome 1"/>
</dbReference>
<evidence type="ECO:0000313" key="23">
    <source>
        <dbReference type="Proteomes" id="UP001153620"/>
    </source>
</evidence>
<dbReference type="PANTHER" id="PTHR18867">
    <property type="entry name" value="RAD50"/>
    <property type="match status" value="1"/>
</dbReference>
<dbReference type="SUPFAM" id="SSF75712">
    <property type="entry name" value="Rad50 coiled-coil Zn hook"/>
    <property type="match status" value="1"/>
</dbReference>
<name>A0A9N9RKK8_9DIPT</name>
<evidence type="ECO:0000256" key="1">
    <source>
        <dbReference type="ARBA" id="ARBA00001947"/>
    </source>
</evidence>
<keyword evidence="10 18" id="KW-0862">Zinc</keyword>
<dbReference type="PROSITE" id="PS51131">
    <property type="entry name" value="ZN_HOOK"/>
    <property type="match status" value="1"/>
</dbReference>
<dbReference type="NCBIfam" id="TIGR00606">
    <property type="entry name" value="rad50"/>
    <property type="match status" value="1"/>
</dbReference>
<dbReference type="GO" id="GO:0006302">
    <property type="term" value="P:double-strand break repair"/>
    <property type="evidence" value="ECO:0007669"/>
    <property type="project" value="InterPro"/>
</dbReference>
<evidence type="ECO:0000256" key="18">
    <source>
        <dbReference type="PROSITE-ProRule" id="PRU00471"/>
    </source>
</evidence>
<gene>
    <name evidence="22" type="ORF">CHIRRI_LOCUS1121</name>
</gene>
<dbReference type="InterPro" id="IPR027417">
    <property type="entry name" value="P-loop_NTPase"/>
</dbReference>
<keyword evidence="16" id="KW-0469">Meiosis</keyword>
<evidence type="ECO:0000256" key="7">
    <source>
        <dbReference type="ARBA" id="ARBA00022741"/>
    </source>
</evidence>
<dbReference type="OrthoDB" id="18797at2759"/>
<feature type="region of interest" description="Disordered" evidence="20">
    <location>
        <begin position="586"/>
        <end position="624"/>
    </location>
</feature>
<evidence type="ECO:0000256" key="6">
    <source>
        <dbReference type="ARBA" id="ARBA00022723"/>
    </source>
</evidence>
<feature type="binding site" evidence="18">
    <location>
        <position position="686"/>
    </location>
    <ligand>
        <name>Zn(2+)</name>
        <dbReference type="ChEBI" id="CHEBI:29105"/>
    </ligand>
</feature>
<dbReference type="GO" id="GO:0051880">
    <property type="term" value="F:G-quadruplex DNA binding"/>
    <property type="evidence" value="ECO:0007669"/>
    <property type="project" value="TreeGrafter"/>
</dbReference>
<dbReference type="GO" id="GO:0003691">
    <property type="term" value="F:double-stranded telomeric DNA binding"/>
    <property type="evidence" value="ECO:0007669"/>
    <property type="project" value="TreeGrafter"/>
</dbReference>
<feature type="coiled-coil region" evidence="19">
    <location>
        <begin position="940"/>
        <end position="1051"/>
    </location>
</feature>
<evidence type="ECO:0000256" key="17">
    <source>
        <dbReference type="ARBA" id="ARBA00049360"/>
    </source>
</evidence>
<evidence type="ECO:0000256" key="8">
    <source>
        <dbReference type="ARBA" id="ARBA00022763"/>
    </source>
</evidence>
<feature type="binding site" evidence="18">
    <location>
        <position position="683"/>
    </location>
    <ligand>
        <name>Zn(2+)</name>
        <dbReference type="ChEBI" id="CHEBI:29105"/>
    </ligand>
</feature>
<feature type="coiled-coil region" evidence="19">
    <location>
        <begin position="218"/>
        <end position="361"/>
    </location>
</feature>
<dbReference type="Gene3D" id="3.40.50.300">
    <property type="entry name" value="P-loop containing nucleotide triphosphate hydrolases"/>
    <property type="match status" value="2"/>
</dbReference>
<evidence type="ECO:0000313" key="22">
    <source>
        <dbReference type="EMBL" id="CAG9798136.1"/>
    </source>
</evidence>
<dbReference type="GO" id="GO:0007004">
    <property type="term" value="P:telomere maintenance via telomerase"/>
    <property type="evidence" value="ECO:0007669"/>
    <property type="project" value="TreeGrafter"/>
</dbReference>
<dbReference type="InterPro" id="IPR038729">
    <property type="entry name" value="Rad50/SbcC_AAA"/>
</dbReference>
<comment type="similarity">
    <text evidence="4">Belongs to the SMC family. RAD50 subfamily.</text>
</comment>
<evidence type="ECO:0000256" key="13">
    <source>
        <dbReference type="ARBA" id="ARBA00023054"/>
    </source>
</evidence>
<keyword evidence="15" id="KW-0539">Nucleus</keyword>
<comment type="catalytic activity">
    <reaction evidence="17">
        <text>ATP + H2O = ADP + phosphate + H(+)</text>
        <dbReference type="Rhea" id="RHEA:13065"/>
        <dbReference type="ChEBI" id="CHEBI:15377"/>
        <dbReference type="ChEBI" id="CHEBI:15378"/>
        <dbReference type="ChEBI" id="CHEBI:30616"/>
        <dbReference type="ChEBI" id="CHEBI:43474"/>
        <dbReference type="ChEBI" id="CHEBI:456216"/>
    </reaction>
</comment>
<dbReference type="GO" id="GO:0070192">
    <property type="term" value="P:chromosome organization involved in meiotic cell cycle"/>
    <property type="evidence" value="ECO:0007669"/>
    <property type="project" value="TreeGrafter"/>
</dbReference>
<accession>A0A9N9RKK8</accession>
<reference evidence="22" key="1">
    <citation type="submission" date="2022-01" db="EMBL/GenBank/DDBJ databases">
        <authorList>
            <person name="King R."/>
        </authorList>
    </citation>
    <scope>NUCLEOTIDE SEQUENCE</scope>
</reference>
<keyword evidence="13 19" id="KW-0175">Coiled coil</keyword>
<dbReference type="GO" id="GO:0000722">
    <property type="term" value="P:telomere maintenance via recombination"/>
    <property type="evidence" value="ECO:0007669"/>
    <property type="project" value="TreeGrafter"/>
</dbReference>
<evidence type="ECO:0000256" key="5">
    <source>
        <dbReference type="ARBA" id="ARBA00022454"/>
    </source>
</evidence>
<keyword evidence="12" id="KW-0460">Magnesium</keyword>
<keyword evidence="11" id="KW-0067">ATP-binding</keyword>
<feature type="coiled-coil region" evidence="19">
    <location>
        <begin position="397"/>
        <end position="449"/>
    </location>
</feature>
<evidence type="ECO:0000256" key="19">
    <source>
        <dbReference type="SAM" id="Coils"/>
    </source>
</evidence>
<keyword evidence="5" id="KW-0158">Chromosome</keyword>